<dbReference type="InterPro" id="IPR018060">
    <property type="entry name" value="HTH_AraC"/>
</dbReference>
<dbReference type="RefSeq" id="WP_007735656.1">
    <property type="nucleotide sequence ID" value="NZ_JARDXE010000010.1"/>
</dbReference>
<evidence type="ECO:0000256" key="2">
    <source>
        <dbReference type="ARBA" id="ARBA00023125"/>
    </source>
</evidence>
<dbReference type="AlphaFoldDB" id="A0AAW6LPZ5"/>
<dbReference type="GO" id="GO:0003700">
    <property type="term" value="F:DNA-binding transcription factor activity"/>
    <property type="evidence" value="ECO:0007669"/>
    <property type="project" value="InterPro"/>
</dbReference>
<keyword evidence="2" id="KW-0238">DNA-binding</keyword>
<dbReference type="SUPFAM" id="SSF46689">
    <property type="entry name" value="Homeodomain-like"/>
    <property type="match status" value="1"/>
</dbReference>
<protein>
    <submittedName>
        <fullName evidence="5">Helix-turn-helix transcriptional regulator</fullName>
    </submittedName>
</protein>
<keyword evidence="1" id="KW-0805">Transcription regulation</keyword>
<reference evidence="5" key="1">
    <citation type="submission" date="2023-02" db="EMBL/GenBank/DDBJ databases">
        <title>A novel hydrolase synthesized by Rhodococcus erythropolis HQ is responsible for the detoxification of Zearalenone.</title>
        <authorList>
            <person name="Hu J."/>
            <person name="Xu J."/>
        </authorList>
    </citation>
    <scope>NUCLEOTIDE SEQUENCE</scope>
    <source>
        <strain evidence="5">HQ</strain>
    </source>
</reference>
<evidence type="ECO:0000256" key="3">
    <source>
        <dbReference type="ARBA" id="ARBA00023163"/>
    </source>
</evidence>
<dbReference type="InterPro" id="IPR009057">
    <property type="entry name" value="Homeodomain-like_sf"/>
</dbReference>
<dbReference type="InterPro" id="IPR050204">
    <property type="entry name" value="AraC_XylS_family_regulators"/>
</dbReference>
<dbReference type="SMART" id="SM00342">
    <property type="entry name" value="HTH_ARAC"/>
    <property type="match status" value="1"/>
</dbReference>
<dbReference type="Gene3D" id="1.10.10.60">
    <property type="entry name" value="Homeodomain-like"/>
    <property type="match status" value="1"/>
</dbReference>
<dbReference type="PROSITE" id="PS01124">
    <property type="entry name" value="HTH_ARAC_FAMILY_2"/>
    <property type="match status" value="1"/>
</dbReference>
<evidence type="ECO:0000259" key="4">
    <source>
        <dbReference type="PROSITE" id="PS01124"/>
    </source>
</evidence>
<dbReference type="GO" id="GO:0043565">
    <property type="term" value="F:sequence-specific DNA binding"/>
    <property type="evidence" value="ECO:0007669"/>
    <property type="project" value="InterPro"/>
</dbReference>
<dbReference type="PANTHER" id="PTHR46796">
    <property type="entry name" value="HTH-TYPE TRANSCRIPTIONAL ACTIVATOR RHAS-RELATED"/>
    <property type="match status" value="1"/>
</dbReference>
<gene>
    <name evidence="5" type="ORF">PXH69_16740</name>
</gene>
<sequence>MLSPVDSALSAFRIVSFDIANTGIANTGIEDFDASAESSTFEVGFSRKFLIFSNTELSLKITSTTSRGEVTALHAGEVGILCLPADRDFRLSEPHRDSDRTERSSHPPVLVFSFESAGNLYSILEHHLPNLLTSRTSEVSSVSHVLQSLAREHDNWADGKGFPSTAVRLLESIVCLMLAEWSAGWNVGNLSHDPRQSISAVLREVYSNPGKKWTLPAMSAIAGMSRSMFVSEFKSSVGEPPMQHLRRWRLALVADSLIVDPSLTLDRLAKKTGYSDAFNLSTAFKTHYGVSPSQYPSRARTE</sequence>
<feature type="domain" description="HTH araC/xylS-type" evidence="4">
    <location>
        <begin position="199"/>
        <end position="298"/>
    </location>
</feature>
<name>A0AAW6LPZ5_RHOSG</name>
<accession>A0AAW6LPZ5</accession>
<dbReference type="Pfam" id="PF12833">
    <property type="entry name" value="HTH_18"/>
    <property type="match status" value="1"/>
</dbReference>
<proteinExistence type="predicted"/>
<dbReference type="Proteomes" id="UP001217325">
    <property type="component" value="Unassembled WGS sequence"/>
</dbReference>
<evidence type="ECO:0000256" key="1">
    <source>
        <dbReference type="ARBA" id="ARBA00023015"/>
    </source>
</evidence>
<comment type="caution">
    <text evidence="5">The sequence shown here is derived from an EMBL/GenBank/DDBJ whole genome shotgun (WGS) entry which is preliminary data.</text>
</comment>
<organism evidence="5 6">
    <name type="scientific">Rhodococcus qingshengii</name>
    <dbReference type="NCBI Taxonomy" id="334542"/>
    <lineage>
        <taxon>Bacteria</taxon>
        <taxon>Bacillati</taxon>
        <taxon>Actinomycetota</taxon>
        <taxon>Actinomycetes</taxon>
        <taxon>Mycobacteriales</taxon>
        <taxon>Nocardiaceae</taxon>
        <taxon>Rhodococcus</taxon>
        <taxon>Rhodococcus erythropolis group</taxon>
    </lineage>
</organism>
<dbReference type="PANTHER" id="PTHR46796:SF7">
    <property type="entry name" value="ARAC FAMILY TRANSCRIPTIONAL REGULATOR"/>
    <property type="match status" value="1"/>
</dbReference>
<keyword evidence="3" id="KW-0804">Transcription</keyword>
<dbReference type="EMBL" id="JARDXE010000010">
    <property type="protein sequence ID" value="MDE8646613.1"/>
    <property type="molecule type" value="Genomic_DNA"/>
</dbReference>
<evidence type="ECO:0000313" key="6">
    <source>
        <dbReference type="Proteomes" id="UP001217325"/>
    </source>
</evidence>
<evidence type="ECO:0000313" key="5">
    <source>
        <dbReference type="EMBL" id="MDE8646613.1"/>
    </source>
</evidence>